<comment type="subcellular location">
    <subcellularLocation>
        <location evidence="1">Host cell</location>
    </subcellularLocation>
</comment>
<feature type="compositionally biased region" description="Basic and acidic residues" evidence="15">
    <location>
        <begin position="152"/>
        <end position="162"/>
    </location>
</feature>
<dbReference type="InterPro" id="IPR037102">
    <property type="entry name" value="Znf_lg_T-Ag_D1_dom_sf"/>
</dbReference>
<dbReference type="Gene3D" id="1.20.1050.70">
    <property type="entry name" value="Large T antigen, SV40, domain 3"/>
    <property type="match status" value="1"/>
</dbReference>
<evidence type="ECO:0000256" key="7">
    <source>
        <dbReference type="ARBA" id="ARBA00022806"/>
    </source>
</evidence>
<evidence type="ECO:0000256" key="13">
    <source>
        <dbReference type="ARBA" id="ARBA00034808"/>
    </source>
</evidence>
<keyword evidence="2" id="KW-0597">Phosphoprotein</keyword>
<dbReference type="SUPFAM" id="SSF55464">
    <property type="entry name" value="Origin of replication-binding domain, RBD-like"/>
    <property type="match status" value="1"/>
</dbReference>
<evidence type="ECO:0000256" key="12">
    <source>
        <dbReference type="ARBA" id="ARBA00034617"/>
    </source>
</evidence>
<protein>
    <recommendedName>
        <fullName evidence="13">DNA 3'-5' helicase</fullName>
        <ecNumber evidence="13">5.6.2.4</ecNumber>
    </recommendedName>
</protein>
<evidence type="ECO:0000256" key="14">
    <source>
        <dbReference type="ARBA" id="ARBA00048988"/>
    </source>
</evidence>
<evidence type="ECO:0000259" key="17">
    <source>
        <dbReference type="PROSITE" id="PS51341"/>
    </source>
</evidence>
<feature type="region of interest" description="Disordered" evidence="15">
    <location>
        <begin position="1"/>
        <end position="20"/>
    </location>
</feature>
<feature type="compositionally biased region" description="Acidic residues" evidence="15">
    <location>
        <begin position="853"/>
        <end position="874"/>
    </location>
</feature>
<dbReference type="GO" id="GO:0006260">
    <property type="term" value="P:DNA replication"/>
    <property type="evidence" value="ECO:0007669"/>
    <property type="project" value="UniProtKB-KW"/>
</dbReference>
<comment type="catalytic activity">
    <reaction evidence="14">
        <text>ATP + H2O = ADP + phosphate + H(+)</text>
        <dbReference type="Rhea" id="RHEA:13065"/>
        <dbReference type="ChEBI" id="CHEBI:15377"/>
        <dbReference type="ChEBI" id="CHEBI:15378"/>
        <dbReference type="ChEBI" id="CHEBI:30616"/>
        <dbReference type="ChEBI" id="CHEBI:43474"/>
        <dbReference type="ChEBI" id="CHEBI:456216"/>
        <dbReference type="EC" id="5.6.2.4"/>
    </reaction>
</comment>
<feature type="domain" description="T-ag D1-type" evidence="17">
    <location>
        <begin position="444"/>
        <end position="542"/>
    </location>
</feature>
<feature type="compositionally biased region" description="Basic and acidic residues" evidence="15">
    <location>
        <begin position="246"/>
        <end position="256"/>
    </location>
</feature>
<feature type="domain" description="SF3 helicase" evidence="16">
    <location>
        <begin position="548"/>
        <end position="773"/>
    </location>
</feature>
<evidence type="ECO:0000256" key="3">
    <source>
        <dbReference type="ARBA" id="ARBA00022705"/>
    </source>
</evidence>
<keyword evidence="7" id="KW-0347">Helicase</keyword>
<dbReference type="GO" id="GO:0043138">
    <property type="term" value="F:3'-5' DNA helicase activity"/>
    <property type="evidence" value="ECO:0007669"/>
    <property type="project" value="UniProtKB-EC"/>
</dbReference>
<dbReference type="Pfam" id="PF02217">
    <property type="entry name" value="T_Ag_DNA_bind"/>
    <property type="match status" value="1"/>
</dbReference>
<dbReference type="Pfam" id="PF06431">
    <property type="entry name" value="Polyoma_lg_T_C"/>
    <property type="match status" value="1"/>
</dbReference>
<dbReference type="InterPro" id="IPR017910">
    <property type="entry name" value="Znf_lg_T-Ag_D1-typ"/>
</dbReference>
<feature type="region of interest" description="Disordered" evidence="15">
    <location>
        <begin position="120"/>
        <end position="312"/>
    </location>
</feature>
<keyword evidence="6" id="KW-0863">Zinc-finger</keyword>
<organism evidence="18 19">
    <name type="scientific">Arowana adomavirus</name>
    <dbReference type="NCBI Taxonomy" id="2219223"/>
    <lineage>
        <taxon>Viruses</taxon>
        <taxon>Adomaviruses</taxon>
    </lineage>
</organism>
<evidence type="ECO:0000256" key="11">
    <source>
        <dbReference type="ARBA" id="ARBA00023235"/>
    </source>
</evidence>
<dbReference type="Gene3D" id="1.10.10.510">
    <property type="entry name" value="Zinc finger, large T-antigen D1 domain"/>
    <property type="match status" value="1"/>
</dbReference>
<evidence type="ECO:0000259" key="16">
    <source>
        <dbReference type="PROSITE" id="PS51206"/>
    </source>
</evidence>
<dbReference type="InterPro" id="IPR036869">
    <property type="entry name" value="J_dom_sf"/>
</dbReference>
<dbReference type="PROSITE" id="PS51341">
    <property type="entry name" value="ZF_LTAG_D1"/>
    <property type="match status" value="1"/>
</dbReference>
<reference evidence="18" key="1">
    <citation type="submission" date="2018-04" db="EMBL/GenBank/DDBJ databases">
        <title>Adomaviruses: an emerging virus family provides insights into DNA virus evolution.</title>
        <authorList>
            <person name="Welch N.L."/>
            <person name="Yutin N."/>
            <person name="Dill J.A."/>
            <person name="Camus A.C."/>
            <person name="Pang Y.-Y.S."/>
            <person name="Schiller J.T."/>
            <person name="Pipas J.M."/>
            <person name="An P."/>
            <person name="Delwart E."/>
            <person name="Koda S."/>
            <person name="Subramaniam K."/>
            <person name="Waltzek T.B."/>
            <person name="Bian C."/>
            <person name="Shi Q."/>
            <person name="Ruan Z."/>
            <person name="Koonin E.V."/>
            <person name="Buck C.B."/>
            <person name="Ng T.F.F."/>
        </authorList>
    </citation>
    <scope>NUCLEOTIDE SEQUENCE</scope>
</reference>
<evidence type="ECO:0000313" key="18">
    <source>
        <dbReference type="EMBL" id="AWT58085.1"/>
    </source>
</evidence>
<keyword evidence="10" id="KW-0238">DNA-binding</keyword>
<dbReference type="InterPro" id="IPR010932">
    <property type="entry name" value="Lg_T_Ag_Polyomavir_C"/>
</dbReference>
<evidence type="ECO:0000256" key="5">
    <source>
        <dbReference type="ARBA" id="ARBA00022741"/>
    </source>
</evidence>
<evidence type="ECO:0000256" key="8">
    <source>
        <dbReference type="ARBA" id="ARBA00022833"/>
    </source>
</evidence>
<evidence type="ECO:0000256" key="6">
    <source>
        <dbReference type="ARBA" id="ARBA00022771"/>
    </source>
</evidence>
<sequence>MSQASHRRRTVLKNSRSLESEDDETKFWRRQKRLEKLRVFLDFCGIAQNAFYSEHAAKKLFYSKVQELHPDKHGGDKEKEALLKTIQGAYNQYRLTFSSEWNPITDSIDASYETEEEILEEFDETTTERDNSPNFPQTGATSQETFASSPKRKADARDRESSDSDVSPRQPRKRRKKRKNVTLQLDSDSDSDIIFVSQEDPFPPSAPQTPERSPECDSHSLFGDFTPRSQERFQKNTEETSGVFTNEKDSRAKEGGESSNRFFSSQNTKTPPNRRLFRDRSPSRGHSGSQSFWGDERQQESQSTPQRARPPEIPSMFDEFLSVAQNCHSTMPCFFLYFPENKLDSVLQCLPNVGAIGDSLVVKPFCGNGEYVAICVKFREPHRISMVRNVLKRNFTVSHILVQGLLARKWVRCIHTCRTECEILQDNCKNPSPADTELLEKQNGEIFNCKLLNEYAMQFTLTDPLTIIGNYDLLAQSILECKKCKKAPIDYVNRKNSHMAVHLTHRENAALFQNQKDKKRLAANAAVTVLSHLKLLYIEMLPNDFYIERMTHFFEKLLYMDPCKELFVASICLEYILGRQCDFFLESCYEAFVNGEPKHRYVLFQGRYNSGKTTVAGALAKIFLGVSLNINIPPEKVAFELGRVIGRRLVLFEDVKGSPLDRGSGLPTGCGFQRLDDLRDHLDGQVEVGLEKKHQDKVEQLFPPGIITCNKYHIPASILVRVHQKFNFHVDGRVNYLMKKFRCSLRKLCDPLALMLCFAFNAHTSTEIKLPYWPNELRELAYKVVDHWGDNLGGTIVDDVYKEKEIVDRHCGPIKPIMQLTNKQKRRKRALHYYDSGVRRRSPELSQNSREESEPELPDPIDPGTDSDFEYDLT</sequence>
<dbReference type="PROSITE" id="PS51206">
    <property type="entry name" value="SF3_HELICASE_1"/>
    <property type="match status" value="1"/>
</dbReference>
<dbReference type="Gene3D" id="3.40.50.300">
    <property type="entry name" value="P-loop containing nucleotide triphosphate hydrolases"/>
    <property type="match status" value="1"/>
</dbReference>
<keyword evidence="11" id="KW-0413">Isomerase</keyword>
<evidence type="ECO:0000256" key="4">
    <source>
        <dbReference type="ARBA" id="ARBA00022723"/>
    </source>
</evidence>
<feature type="compositionally biased region" description="Polar residues" evidence="15">
    <location>
        <begin position="132"/>
        <end position="148"/>
    </location>
</feature>
<feature type="compositionally biased region" description="Polar residues" evidence="15">
    <location>
        <begin position="257"/>
        <end position="271"/>
    </location>
</feature>
<dbReference type="SUPFAM" id="SSF46565">
    <property type="entry name" value="Chaperone J-domain"/>
    <property type="match status" value="1"/>
</dbReference>
<keyword evidence="8" id="KW-0862">Zinc</keyword>
<keyword evidence="7" id="KW-0378">Hydrolase</keyword>
<dbReference type="GO" id="GO:0003688">
    <property type="term" value="F:DNA replication origin binding"/>
    <property type="evidence" value="ECO:0007669"/>
    <property type="project" value="InterPro"/>
</dbReference>
<keyword evidence="9" id="KW-0067">ATP-binding</keyword>
<dbReference type="GO" id="GO:0043657">
    <property type="term" value="C:host cell"/>
    <property type="evidence" value="ECO:0007669"/>
    <property type="project" value="UniProtKB-SubCell"/>
</dbReference>
<evidence type="ECO:0000256" key="1">
    <source>
        <dbReference type="ARBA" id="ARBA00004340"/>
    </source>
</evidence>
<evidence type="ECO:0000256" key="2">
    <source>
        <dbReference type="ARBA" id="ARBA00022553"/>
    </source>
</evidence>
<dbReference type="Proteomes" id="UP001223588">
    <property type="component" value="Segment"/>
</dbReference>
<dbReference type="EC" id="5.6.2.4" evidence="13"/>
<proteinExistence type="predicted"/>
<dbReference type="InterPro" id="IPR014015">
    <property type="entry name" value="Helicase_SF3_DNA-vir"/>
</dbReference>
<name>A0A2U9Q1M9_9VIRU</name>
<evidence type="ECO:0000256" key="9">
    <source>
        <dbReference type="ARBA" id="ARBA00022840"/>
    </source>
</evidence>
<keyword evidence="3" id="KW-0235">DNA replication</keyword>
<feature type="compositionally biased region" description="Basic residues" evidence="15">
    <location>
        <begin position="1"/>
        <end position="11"/>
    </location>
</feature>
<keyword evidence="4" id="KW-0479">Metal-binding</keyword>
<dbReference type="Gene3D" id="3.40.1310.20">
    <property type="match status" value="1"/>
</dbReference>
<evidence type="ECO:0000256" key="15">
    <source>
        <dbReference type="SAM" id="MobiDB-lite"/>
    </source>
</evidence>
<keyword evidence="5" id="KW-0547">Nucleotide-binding</keyword>
<feature type="compositionally biased region" description="Basic residues" evidence="15">
    <location>
        <begin position="170"/>
        <end position="180"/>
    </location>
</feature>
<dbReference type="InterPro" id="IPR027417">
    <property type="entry name" value="P-loop_NTPase"/>
</dbReference>
<feature type="compositionally biased region" description="Basic and acidic residues" evidence="15">
    <location>
        <begin position="229"/>
        <end position="238"/>
    </location>
</feature>
<dbReference type="GO" id="GO:0005524">
    <property type="term" value="F:ATP binding"/>
    <property type="evidence" value="ECO:0007669"/>
    <property type="project" value="UniProtKB-KW"/>
</dbReference>
<feature type="region of interest" description="Disordered" evidence="15">
    <location>
        <begin position="835"/>
        <end position="874"/>
    </location>
</feature>
<accession>A0A2U9Q1M9</accession>
<dbReference type="SUPFAM" id="SSF52540">
    <property type="entry name" value="P-loop containing nucleoside triphosphate hydrolases"/>
    <property type="match status" value="1"/>
</dbReference>
<comment type="catalytic activity">
    <reaction evidence="12">
        <text>Couples ATP hydrolysis with the unwinding of duplex DNA by translocating in the 3'-5' direction.</text>
        <dbReference type="EC" id="5.6.2.4"/>
    </reaction>
</comment>
<evidence type="ECO:0000313" key="19">
    <source>
        <dbReference type="Proteomes" id="UP001223588"/>
    </source>
</evidence>
<dbReference type="InterPro" id="IPR003133">
    <property type="entry name" value="T_Ag_DNA-bd"/>
</dbReference>
<dbReference type="GO" id="GO:0008270">
    <property type="term" value="F:zinc ion binding"/>
    <property type="evidence" value="ECO:0007669"/>
    <property type="project" value="UniProtKB-KW"/>
</dbReference>
<evidence type="ECO:0000256" key="10">
    <source>
        <dbReference type="ARBA" id="ARBA00023125"/>
    </source>
</evidence>
<dbReference type="EMBL" id="MH282863">
    <property type="protein sequence ID" value="AWT58085.1"/>
    <property type="molecule type" value="Genomic_DNA"/>
</dbReference>